<dbReference type="PROSITE" id="PS51257">
    <property type="entry name" value="PROKAR_LIPOPROTEIN"/>
    <property type="match status" value="1"/>
</dbReference>
<accession>A0A4V3GT56</accession>
<dbReference type="Pfam" id="PF13586">
    <property type="entry name" value="DDE_Tnp_1_2"/>
    <property type="match status" value="1"/>
</dbReference>
<dbReference type="EMBL" id="SOEC01000024">
    <property type="protein sequence ID" value="TDX23735.1"/>
    <property type="molecule type" value="Genomic_DNA"/>
</dbReference>
<organism evidence="3 4">
    <name type="scientific">Modicisalibacter xianhensis</name>
    <dbReference type="NCBI Taxonomy" id="442341"/>
    <lineage>
        <taxon>Bacteria</taxon>
        <taxon>Pseudomonadati</taxon>
        <taxon>Pseudomonadota</taxon>
        <taxon>Gammaproteobacteria</taxon>
        <taxon>Oceanospirillales</taxon>
        <taxon>Halomonadaceae</taxon>
        <taxon>Modicisalibacter</taxon>
    </lineage>
</organism>
<name>A0A4V3GT56_9GAMM</name>
<comment type="caution">
    <text evidence="3">The sequence shown here is derived from an EMBL/GenBank/DDBJ whole genome shotgun (WGS) entry which is preliminary data.</text>
</comment>
<dbReference type="Proteomes" id="UP000294489">
    <property type="component" value="Unassembled WGS sequence"/>
</dbReference>
<dbReference type="EMBL" id="SOEC01000018">
    <property type="protein sequence ID" value="TDX25503.1"/>
    <property type="molecule type" value="Genomic_DNA"/>
</dbReference>
<evidence type="ECO:0000313" key="3">
    <source>
        <dbReference type="EMBL" id="TDX25503.1"/>
    </source>
</evidence>
<sequence>MERLFGWLKEKRRLNTRYDKLASSFSAMVTLACIERCMRADFSDRT</sequence>
<dbReference type="InterPro" id="IPR025668">
    <property type="entry name" value="Tnp_DDE_dom"/>
</dbReference>
<dbReference type="AlphaFoldDB" id="A0A4V3GT56"/>
<evidence type="ECO:0000313" key="2">
    <source>
        <dbReference type="EMBL" id="TDX23735.1"/>
    </source>
</evidence>
<evidence type="ECO:0000259" key="1">
    <source>
        <dbReference type="Pfam" id="PF13586"/>
    </source>
</evidence>
<evidence type="ECO:0000313" key="4">
    <source>
        <dbReference type="Proteomes" id="UP000294489"/>
    </source>
</evidence>
<protein>
    <submittedName>
        <fullName evidence="3">DDE family transposase</fullName>
    </submittedName>
</protein>
<feature type="domain" description="Transposase DDE" evidence="1">
    <location>
        <begin position="2"/>
        <end position="32"/>
    </location>
</feature>
<gene>
    <name evidence="3" type="ORF">DFO67_11871</name>
    <name evidence="2" type="ORF">DFO67_12452</name>
</gene>
<reference evidence="3 4" key="1">
    <citation type="submission" date="2019-03" db="EMBL/GenBank/DDBJ databases">
        <title>Freshwater and sediment microbial communities from various areas in North America, analyzing microbe dynamics in response to fracking.</title>
        <authorList>
            <person name="Lamendella R."/>
        </authorList>
    </citation>
    <scope>NUCLEOTIDE SEQUENCE [LARGE SCALE GENOMIC DNA]</scope>
    <source>
        <strain evidence="3 4">6_TX</strain>
    </source>
</reference>
<proteinExistence type="predicted"/>